<reference evidence="4" key="1">
    <citation type="submission" date="2022-11" db="UniProtKB">
        <authorList>
            <consortium name="WormBaseParasite"/>
        </authorList>
    </citation>
    <scope>IDENTIFICATION</scope>
</reference>
<protein>
    <submittedName>
        <fullName evidence="4">Uncharacterized protein</fullName>
    </submittedName>
</protein>
<evidence type="ECO:0000313" key="4">
    <source>
        <dbReference type="WBParaSite" id="scf7180000421844.g7807"/>
    </source>
</evidence>
<sequence>MGLFLGMSLVSVIELATFLWKITWIFISKKRREHMIAKKCRDEEREKHLQATMEFALQQRRFAASIGRLAASQQQQAESKAPIAKISFSNPLNYSSSSSFEYQQKQRKPSVFDNFFGLSKRKFSSFRKASKNNNFVDSIISNRVHGTTPSSSSEDENEDNEAKYCKKEKKNLGKLETSQFSVIGRFLDRHCEAPCAGHSFERSPGAHLHSESFIRREVISRPVASLPTTQRQP</sequence>
<keyword evidence="2" id="KW-0472">Membrane</keyword>
<dbReference type="WBParaSite" id="scf7180000421844.g7807">
    <property type="protein sequence ID" value="scf7180000421844.g7807"/>
    <property type="gene ID" value="scf7180000421844.g7807"/>
</dbReference>
<evidence type="ECO:0000256" key="1">
    <source>
        <dbReference type="SAM" id="MobiDB-lite"/>
    </source>
</evidence>
<evidence type="ECO:0000313" key="3">
    <source>
        <dbReference type="Proteomes" id="UP000887560"/>
    </source>
</evidence>
<name>A0A915NYF7_9BILA</name>
<keyword evidence="3" id="KW-1185">Reference proteome</keyword>
<dbReference type="AlphaFoldDB" id="A0A915NYF7"/>
<organism evidence="3 4">
    <name type="scientific">Meloidogyne floridensis</name>
    <dbReference type="NCBI Taxonomy" id="298350"/>
    <lineage>
        <taxon>Eukaryota</taxon>
        <taxon>Metazoa</taxon>
        <taxon>Ecdysozoa</taxon>
        <taxon>Nematoda</taxon>
        <taxon>Chromadorea</taxon>
        <taxon>Rhabditida</taxon>
        <taxon>Tylenchina</taxon>
        <taxon>Tylenchomorpha</taxon>
        <taxon>Tylenchoidea</taxon>
        <taxon>Meloidogynidae</taxon>
        <taxon>Meloidogyninae</taxon>
        <taxon>Meloidogyne</taxon>
    </lineage>
</organism>
<proteinExistence type="predicted"/>
<feature type="region of interest" description="Disordered" evidence="1">
    <location>
        <begin position="143"/>
        <end position="163"/>
    </location>
</feature>
<dbReference type="Proteomes" id="UP000887560">
    <property type="component" value="Unplaced"/>
</dbReference>
<keyword evidence="2" id="KW-0812">Transmembrane</keyword>
<feature type="transmembrane region" description="Helical" evidence="2">
    <location>
        <begin position="6"/>
        <end position="27"/>
    </location>
</feature>
<keyword evidence="2" id="KW-1133">Transmembrane helix</keyword>
<evidence type="ECO:0000256" key="2">
    <source>
        <dbReference type="SAM" id="Phobius"/>
    </source>
</evidence>
<accession>A0A915NYF7</accession>